<dbReference type="InterPro" id="IPR001667">
    <property type="entry name" value="DDH_dom"/>
</dbReference>
<comment type="caution">
    <text evidence="10">The sequence shown here is derived from an EMBL/GenBank/DDBJ whole genome shotgun (WGS) entry which is preliminary data.</text>
</comment>
<evidence type="ECO:0000256" key="5">
    <source>
        <dbReference type="ARBA" id="ARBA00022839"/>
    </source>
</evidence>
<dbReference type="Gene3D" id="3.90.1640.30">
    <property type="match status" value="1"/>
</dbReference>
<dbReference type="InterPro" id="IPR004610">
    <property type="entry name" value="RecJ"/>
</dbReference>
<dbReference type="PANTHER" id="PTHR30255:SF2">
    <property type="entry name" value="SINGLE-STRANDED-DNA-SPECIFIC EXONUCLEASE RECJ"/>
    <property type="match status" value="1"/>
</dbReference>
<dbReference type="GO" id="GO:0006310">
    <property type="term" value="P:DNA recombination"/>
    <property type="evidence" value="ECO:0007669"/>
    <property type="project" value="InterPro"/>
</dbReference>
<dbReference type="AlphaFoldDB" id="A0A7C4PN53"/>
<dbReference type="InterPro" id="IPR051673">
    <property type="entry name" value="SSDNA_exonuclease_RecJ"/>
</dbReference>
<accession>A0A7C4PN53</accession>
<feature type="domain" description="DDH" evidence="7">
    <location>
        <begin position="103"/>
        <end position="252"/>
    </location>
</feature>
<keyword evidence="6" id="KW-0175">Coiled coil</keyword>
<keyword evidence="3" id="KW-0540">Nuclease</keyword>
<dbReference type="InterPro" id="IPR041122">
    <property type="entry name" value="RecJ_OB"/>
</dbReference>
<comment type="similarity">
    <text evidence="1">Belongs to the RecJ family.</text>
</comment>
<evidence type="ECO:0000256" key="4">
    <source>
        <dbReference type="ARBA" id="ARBA00022801"/>
    </source>
</evidence>
<keyword evidence="4" id="KW-0378">Hydrolase</keyword>
<dbReference type="GO" id="GO:0006281">
    <property type="term" value="P:DNA repair"/>
    <property type="evidence" value="ECO:0007669"/>
    <property type="project" value="InterPro"/>
</dbReference>
<evidence type="ECO:0000313" key="10">
    <source>
        <dbReference type="EMBL" id="HGS23126.1"/>
    </source>
</evidence>
<dbReference type="NCBIfam" id="TIGR00644">
    <property type="entry name" value="recJ"/>
    <property type="match status" value="1"/>
</dbReference>
<dbReference type="InterPro" id="IPR038763">
    <property type="entry name" value="DHH_sf"/>
</dbReference>
<evidence type="ECO:0000259" key="8">
    <source>
        <dbReference type="Pfam" id="PF02272"/>
    </source>
</evidence>
<organism evidence="10">
    <name type="scientific">Anaerolinea thermolimosa</name>
    <dbReference type="NCBI Taxonomy" id="229919"/>
    <lineage>
        <taxon>Bacteria</taxon>
        <taxon>Bacillati</taxon>
        <taxon>Chloroflexota</taxon>
        <taxon>Anaerolineae</taxon>
        <taxon>Anaerolineales</taxon>
        <taxon>Anaerolineaceae</taxon>
        <taxon>Anaerolinea</taxon>
    </lineage>
</organism>
<protein>
    <recommendedName>
        <fullName evidence="2">Single-stranded-DNA-specific exonuclease RecJ</fullName>
    </recommendedName>
</protein>
<dbReference type="PANTHER" id="PTHR30255">
    <property type="entry name" value="SINGLE-STRANDED-DNA-SPECIFIC EXONUCLEASE RECJ"/>
    <property type="match status" value="1"/>
</dbReference>
<name>A0A7C4PN53_9CHLR</name>
<proteinExistence type="inferred from homology"/>
<gene>
    <name evidence="10" type="primary">recJ</name>
    <name evidence="10" type="ORF">ENT37_14830</name>
</gene>
<evidence type="ECO:0000259" key="9">
    <source>
        <dbReference type="Pfam" id="PF17768"/>
    </source>
</evidence>
<dbReference type="Gene3D" id="2.40.50.460">
    <property type="match status" value="1"/>
</dbReference>
<dbReference type="Pfam" id="PF02272">
    <property type="entry name" value="DHHA1"/>
    <property type="match status" value="1"/>
</dbReference>
<evidence type="ECO:0000256" key="1">
    <source>
        <dbReference type="ARBA" id="ARBA00005915"/>
    </source>
</evidence>
<evidence type="ECO:0000259" key="7">
    <source>
        <dbReference type="Pfam" id="PF01368"/>
    </source>
</evidence>
<dbReference type="InterPro" id="IPR003156">
    <property type="entry name" value="DHHA1_dom"/>
</dbReference>
<keyword evidence="5 10" id="KW-0269">Exonuclease</keyword>
<evidence type="ECO:0000256" key="2">
    <source>
        <dbReference type="ARBA" id="ARBA00019841"/>
    </source>
</evidence>
<reference evidence="10" key="1">
    <citation type="journal article" date="2020" name="mSystems">
        <title>Genome- and Community-Level Interaction Insights into Carbon Utilization and Element Cycling Functions of Hydrothermarchaeota in Hydrothermal Sediment.</title>
        <authorList>
            <person name="Zhou Z."/>
            <person name="Liu Y."/>
            <person name="Xu W."/>
            <person name="Pan J."/>
            <person name="Luo Z.H."/>
            <person name="Li M."/>
        </authorList>
    </citation>
    <scope>NUCLEOTIDE SEQUENCE [LARGE SCALE GENOMIC DNA]</scope>
    <source>
        <strain evidence="10">SpSt-573</strain>
    </source>
</reference>
<sequence>MGDDRVRGGLRAGSACSEGVSMIPPAQQKRWMGYPAAPDEVKEALAMYPPVVQQILYNRGIQDAVSASRYLTASAELGDPFQLRDLQKAVERLLRAIDGQEVIAVYGDYDVDGVTATALLVEALRSLGADVRPYIPNRFDEGYGLNQDALAKLAKEGVRVVVTVDCGIRSPREAEFARTLGIDLIISDHHHPAQELPDALAVICPKREDDLYPDDDLSGVGLAYKIAQGLFEARPHSDYQADDWLELVALGTLADIVPLRGENRVLVRRGMEQLRQRARQGIVSLAGVAGVNLSQLNVGDVGFKLGPRLNASGRLESALDALSLLMTREVEEAGRLAQKLDRQNRERQELTRRMQEEAVRMAETEGQDTLLFAFSPDFNAGVVGLTASKLVEAFYRPAVVGQVEAEVTRASCRSIPEFHITQALDACRDLLVRHGGHSLAAGFTVRNENLPALRERLMEVAREKLAGQELTPVLRFDVELPLRDLRPDLLPLLDQLEPTGQGNPGVAFVTQGLKVVSARRIGSDQSHLKLALTDGWITYDAIAFGKGSWAEQMPERVDVLYQYQRNEYNGRSSLQLHIRDLRPSES</sequence>
<dbReference type="EMBL" id="DSYK01000746">
    <property type="protein sequence ID" value="HGS23126.1"/>
    <property type="molecule type" value="Genomic_DNA"/>
</dbReference>
<dbReference type="Pfam" id="PF01368">
    <property type="entry name" value="DHH"/>
    <property type="match status" value="1"/>
</dbReference>
<dbReference type="GO" id="GO:0008409">
    <property type="term" value="F:5'-3' exonuclease activity"/>
    <property type="evidence" value="ECO:0007669"/>
    <property type="project" value="InterPro"/>
</dbReference>
<feature type="domain" description="RecJ OB" evidence="9">
    <location>
        <begin position="477"/>
        <end position="580"/>
    </location>
</feature>
<dbReference type="GO" id="GO:0003676">
    <property type="term" value="F:nucleic acid binding"/>
    <property type="evidence" value="ECO:0007669"/>
    <property type="project" value="InterPro"/>
</dbReference>
<dbReference type="Pfam" id="PF17768">
    <property type="entry name" value="RecJ_OB"/>
    <property type="match status" value="1"/>
</dbReference>
<evidence type="ECO:0000256" key="6">
    <source>
        <dbReference type="SAM" id="Coils"/>
    </source>
</evidence>
<dbReference type="SUPFAM" id="SSF64182">
    <property type="entry name" value="DHH phosphoesterases"/>
    <property type="match status" value="1"/>
</dbReference>
<evidence type="ECO:0000256" key="3">
    <source>
        <dbReference type="ARBA" id="ARBA00022722"/>
    </source>
</evidence>
<feature type="domain" description="DHHA1" evidence="8">
    <location>
        <begin position="369"/>
        <end position="461"/>
    </location>
</feature>
<feature type="coiled-coil region" evidence="6">
    <location>
        <begin position="333"/>
        <end position="367"/>
    </location>
</feature>